<dbReference type="Proteomes" id="UP000694255">
    <property type="component" value="Unassembled WGS sequence"/>
</dbReference>
<keyword evidence="2" id="KW-1185">Reference proteome</keyword>
<comment type="caution">
    <text evidence="1">The sequence shown here is derived from an EMBL/GenBank/DDBJ whole genome shotgun (WGS) entry which is preliminary data.</text>
</comment>
<reference evidence="1 2" key="1">
    <citation type="journal article" date="2021" name="DNA Res.">
        <title>Genome analysis of Candida subhashii reveals its hybrid nature and dual mitochondrial genome conformations.</title>
        <authorList>
            <person name="Mixao V."/>
            <person name="Hegedusova E."/>
            <person name="Saus E."/>
            <person name="Pryszcz L.P."/>
            <person name="Cillingova A."/>
            <person name="Nosek J."/>
            <person name="Gabaldon T."/>
        </authorList>
    </citation>
    <scope>NUCLEOTIDE SEQUENCE [LARGE SCALE GENOMIC DNA]</scope>
    <source>
        <strain evidence="1 2">CBS 10753</strain>
    </source>
</reference>
<proteinExistence type="predicted"/>
<gene>
    <name evidence="1" type="ORF">J8A68_004024</name>
</gene>
<evidence type="ECO:0000313" key="2">
    <source>
        <dbReference type="Proteomes" id="UP000694255"/>
    </source>
</evidence>
<organism evidence="1 2">
    <name type="scientific">[Candida] subhashii</name>
    <dbReference type="NCBI Taxonomy" id="561895"/>
    <lineage>
        <taxon>Eukaryota</taxon>
        <taxon>Fungi</taxon>
        <taxon>Dikarya</taxon>
        <taxon>Ascomycota</taxon>
        <taxon>Saccharomycotina</taxon>
        <taxon>Pichiomycetes</taxon>
        <taxon>Debaryomycetaceae</taxon>
        <taxon>Spathaspora</taxon>
    </lineage>
</organism>
<dbReference type="RefSeq" id="XP_049262726.1">
    <property type="nucleotide sequence ID" value="XM_049407939.1"/>
</dbReference>
<name>A0A8J5UGI8_9ASCO</name>
<protein>
    <submittedName>
        <fullName evidence="1">Uncharacterized protein</fullName>
    </submittedName>
</protein>
<evidence type="ECO:0000313" key="1">
    <source>
        <dbReference type="EMBL" id="KAG7662493.1"/>
    </source>
</evidence>
<dbReference type="GeneID" id="73470824"/>
<sequence length="266" mass="30471">MKQSKHTHQQSVDENELSMETTKDKLLDSNANIIHILPSCLQELITIDSVYNILIESTNDNDLKNQLIDLKDSIDHSIVEQSIDQNKCLLLTMMFGSSCMKAIDIVFNKQIYCCLSMGIELNDYFNDPLKFTTTQFKITITSRSTVNMEEKLLLKLGYKKLHGRLVPSSDNNTSTNEIIISSKSLGDYNSVDLYNWYCDCDEYQQSYTDDMKPVKINGDSNLIECLLSQSKSIILEPIPICCHILATLIILFNIEKLHDRVFVEYE</sequence>
<dbReference type="OrthoDB" id="4077205at2759"/>
<accession>A0A8J5UGI8</accession>
<dbReference type="AlphaFoldDB" id="A0A8J5UGI8"/>
<dbReference type="EMBL" id="JAGSYN010000178">
    <property type="protein sequence ID" value="KAG7662493.1"/>
    <property type="molecule type" value="Genomic_DNA"/>
</dbReference>